<protein>
    <recommendedName>
        <fullName evidence="3">Fungal N-terminal domain-containing protein</fullName>
    </recommendedName>
</protein>
<accession>A0A545UNH7</accession>
<keyword evidence="2" id="KW-1185">Reference proteome</keyword>
<evidence type="ECO:0000313" key="2">
    <source>
        <dbReference type="Proteomes" id="UP000315783"/>
    </source>
</evidence>
<proteinExistence type="predicted"/>
<dbReference type="AlphaFoldDB" id="A0A545UNH7"/>
<comment type="caution">
    <text evidence="1">The sequence shown here is derived from an EMBL/GenBank/DDBJ whole genome shotgun (WGS) entry which is preliminary data.</text>
</comment>
<name>A0A545UNH7_9HYPO</name>
<dbReference type="OrthoDB" id="3200163at2759"/>
<reference evidence="1 2" key="1">
    <citation type="journal article" date="2019" name="Appl. Microbiol. Biotechnol.">
        <title>Genome sequence of Isaria javanica and comparative genome analysis insights into family S53 peptidase evolution in fungal entomopathogens.</title>
        <authorList>
            <person name="Lin R."/>
            <person name="Zhang X."/>
            <person name="Xin B."/>
            <person name="Zou M."/>
            <person name="Gao Y."/>
            <person name="Qin F."/>
            <person name="Hu Q."/>
            <person name="Xie B."/>
            <person name="Cheng X."/>
        </authorList>
    </citation>
    <scope>NUCLEOTIDE SEQUENCE [LARGE SCALE GENOMIC DNA]</scope>
    <source>
        <strain evidence="1 2">IJ1G</strain>
    </source>
</reference>
<gene>
    <name evidence="1" type="ORF">IF1G_10249</name>
</gene>
<dbReference type="EMBL" id="SPUK01000021">
    <property type="protein sequence ID" value="TQV91014.1"/>
    <property type="molecule type" value="Genomic_DNA"/>
</dbReference>
<sequence length="343" mass="38117">MAEVIGVVAAGVAFGEAILKISSHTLKLKSMWEDFKEIPDSIKLLVGDIELLSHVLQNMEADLDRPTPTAVFWSDGISQLVVETCRKAVDELSASVDELSHKISSVKAMRRAARKSKLVLDHDFRAKLERRLQRVWNLLGVAQQYWSMSLARMQPDLIVARLQLSQSDPAGGQGRLPTSKVVEETHNTSRPRTVPRKLVNLADRRRDQLGKKHLGRSITGSIGVVKTEPDQDCQQRAAPSAGGSDSSVKYYIHLKPPNWLSRKAWSIVSTVNQFGFDTNLRVYNVVPRNSPVLRYAGVGDVKSLLELFDKNLASPFDVDEDGKGLLDVGWQHETVRAVPLIAK</sequence>
<organism evidence="1 2">
    <name type="scientific">Cordyceps javanica</name>
    <dbReference type="NCBI Taxonomy" id="43265"/>
    <lineage>
        <taxon>Eukaryota</taxon>
        <taxon>Fungi</taxon>
        <taxon>Dikarya</taxon>
        <taxon>Ascomycota</taxon>
        <taxon>Pezizomycotina</taxon>
        <taxon>Sordariomycetes</taxon>
        <taxon>Hypocreomycetidae</taxon>
        <taxon>Hypocreales</taxon>
        <taxon>Cordycipitaceae</taxon>
        <taxon>Cordyceps</taxon>
    </lineage>
</organism>
<evidence type="ECO:0000313" key="1">
    <source>
        <dbReference type="EMBL" id="TQV91014.1"/>
    </source>
</evidence>
<evidence type="ECO:0008006" key="3">
    <source>
        <dbReference type="Google" id="ProtNLM"/>
    </source>
</evidence>
<dbReference type="STRING" id="43265.A0A545UNH7"/>
<dbReference type="Proteomes" id="UP000315783">
    <property type="component" value="Unassembled WGS sequence"/>
</dbReference>